<dbReference type="RefSeq" id="WP_309095851.1">
    <property type="nucleotide sequence ID" value="NZ_BAAASS010000025.1"/>
</dbReference>
<accession>A0ABW0D5P0</accession>
<dbReference type="InterPro" id="IPR001227">
    <property type="entry name" value="Ac_transferase_dom_sf"/>
</dbReference>
<dbReference type="InterPro" id="IPR049416">
    <property type="entry name" value="VinK-like_small"/>
</dbReference>
<sequence>METDPRPTGPGRAAGPETAGVDRSAMVFPGMGPQDFGSVGKFLLIDPEAARLVAEASDVLDYDLFLRYRDSEADYAEPAQVSFLVVCLTLAGWAEEHLGADPAYCTGPSFGGKAAAVHSGALGFRDAVWLTAQLARYEKEYFSREHPGVLTQSFARTAPEALAEIRAELDELGEWHEVSCELDTDFVMLSLRAERLEWFQQRIRSAGGLPLYTVDPPAHCRAFGPLRDRVEAELFPELTFTDPTVPVVADQDGSVRTTAEGVRTMLLDGFVRTVRWPTVVRSLAERGVRELHVCGPDSLFGRVPVVRDTFRVTPVDPRTALSPRRRPVAV</sequence>
<dbReference type="PANTHER" id="PTHR42681:SF1">
    <property type="entry name" value="MALONYL-COA-ACYL CARRIER PROTEIN TRANSACYLASE, MITOCHONDRIAL"/>
    <property type="match status" value="1"/>
</dbReference>
<dbReference type="InterPro" id="IPR016035">
    <property type="entry name" value="Acyl_Trfase/lysoPLipase"/>
</dbReference>
<dbReference type="Proteomes" id="UP001596156">
    <property type="component" value="Unassembled WGS sequence"/>
</dbReference>
<dbReference type="Pfam" id="PF21124">
    <property type="entry name" value="VinK_C"/>
    <property type="match status" value="1"/>
</dbReference>
<keyword evidence="7" id="KW-1185">Reference proteome</keyword>
<evidence type="ECO:0000256" key="1">
    <source>
        <dbReference type="ARBA" id="ARBA00013258"/>
    </source>
</evidence>
<proteinExistence type="predicted"/>
<dbReference type="Gene3D" id="3.30.70.250">
    <property type="entry name" value="Malonyl-CoA ACP transacylase, ACP-binding"/>
    <property type="match status" value="1"/>
</dbReference>
<organism evidence="6 7">
    <name type="scientific">Streptomyces fimbriatus</name>
    <dbReference type="NCBI Taxonomy" id="68197"/>
    <lineage>
        <taxon>Bacteria</taxon>
        <taxon>Bacillati</taxon>
        <taxon>Actinomycetota</taxon>
        <taxon>Actinomycetes</taxon>
        <taxon>Kitasatosporales</taxon>
        <taxon>Streptomycetaceae</taxon>
        <taxon>Streptomyces</taxon>
    </lineage>
</organism>
<evidence type="ECO:0000256" key="4">
    <source>
        <dbReference type="ARBA" id="ARBA00048462"/>
    </source>
</evidence>
<dbReference type="EMBL" id="JBHSKL010000010">
    <property type="protein sequence ID" value="MFC5224586.1"/>
    <property type="molecule type" value="Genomic_DNA"/>
</dbReference>
<feature type="domain" description="Malonyl-CoA-[acyl-carrier-protein] transacylase small" evidence="5">
    <location>
        <begin position="153"/>
        <end position="213"/>
    </location>
</feature>
<dbReference type="PANTHER" id="PTHR42681">
    <property type="entry name" value="MALONYL-COA-ACYL CARRIER PROTEIN TRANSACYLASE, MITOCHONDRIAL"/>
    <property type="match status" value="1"/>
</dbReference>
<evidence type="ECO:0000313" key="6">
    <source>
        <dbReference type="EMBL" id="MFC5224586.1"/>
    </source>
</evidence>
<evidence type="ECO:0000256" key="2">
    <source>
        <dbReference type="ARBA" id="ARBA00022679"/>
    </source>
</evidence>
<dbReference type="Gene3D" id="3.40.366.10">
    <property type="entry name" value="Malonyl-Coenzyme A Acyl Carrier Protein, domain 2"/>
    <property type="match status" value="1"/>
</dbReference>
<comment type="caution">
    <text evidence="6">The sequence shown here is derived from an EMBL/GenBank/DDBJ whole genome shotgun (WGS) entry which is preliminary data.</text>
</comment>
<dbReference type="InterPro" id="IPR050858">
    <property type="entry name" value="Mal-CoA-ACP_Trans/PKS_FabD"/>
</dbReference>
<evidence type="ECO:0000256" key="3">
    <source>
        <dbReference type="ARBA" id="ARBA00023315"/>
    </source>
</evidence>
<comment type="catalytic activity">
    <reaction evidence="4">
        <text>holo-[ACP] + malonyl-CoA = malonyl-[ACP] + CoA</text>
        <dbReference type="Rhea" id="RHEA:41792"/>
        <dbReference type="Rhea" id="RHEA-COMP:9623"/>
        <dbReference type="Rhea" id="RHEA-COMP:9685"/>
        <dbReference type="ChEBI" id="CHEBI:57287"/>
        <dbReference type="ChEBI" id="CHEBI:57384"/>
        <dbReference type="ChEBI" id="CHEBI:64479"/>
        <dbReference type="ChEBI" id="CHEBI:78449"/>
        <dbReference type="EC" id="2.3.1.39"/>
    </reaction>
</comment>
<evidence type="ECO:0000259" key="5">
    <source>
        <dbReference type="Pfam" id="PF21124"/>
    </source>
</evidence>
<dbReference type="SUPFAM" id="SSF52151">
    <property type="entry name" value="FabD/lysophospholipase-like"/>
    <property type="match status" value="1"/>
</dbReference>
<evidence type="ECO:0000313" key="7">
    <source>
        <dbReference type="Proteomes" id="UP001596156"/>
    </source>
</evidence>
<keyword evidence="3 6" id="KW-0012">Acyltransferase</keyword>
<protein>
    <recommendedName>
        <fullName evidence="1">[acyl-carrier-protein] S-malonyltransferase</fullName>
        <ecNumber evidence="1">2.3.1.39</ecNumber>
    </recommendedName>
</protein>
<keyword evidence="2 6" id="KW-0808">Transferase</keyword>
<dbReference type="GO" id="GO:0004314">
    <property type="term" value="F:[acyl-carrier-protein] S-malonyltransferase activity"/>
    <property type="evidence" value="ECO:0007669"/>
    <property type="project" value="UniProtKB-EC"/>
</dbReference>
<reference evidence="7" key="1">
    <citation type="journal article" date="2019" name="Int. J. Syst. Evol. Microbiol.">
        <title>The Global Catalogue of Microorganisms (GCM) 10K type strain sequencing project: providing services to taxonomists for standard genome sequencing and annotation.</title>
        <authorList>
            <consortium name="The Broad Institute Genomics Platform"/>
            <consortium name="The Broad Institute Genome Sequencing Center for Infectious Disease"/>
            <person name="Wu L."/>
            <person name="Ma J."/>
        </authorList>
    </citation>
    <scope>NUCLEOTIDE SEQUENCE [LARGE SCALE GENOMIC DNA]</scope>
    <source>
        <strain evidence="7">CCM 8479</strain>
    </source>
</reference>
<name>A0ABW0D5P0_STRFI</name>
<dbReference type="EC" id="2.3.1.39" evidence="1"/>
<gene>
    <name evidence="6" type="ORF">ACFPN6_08240</name>
</gene>